<feature type="region of interest" description="Disordered" evidence="3">
    <location>
        <begin position="219"/>
        <end position="248"/>
    </location>
</feature>
<evidence type="ECO:0000256" key="3">
    <source>
        <dbReference type="SAM" id="MobiDB-lite"/>
    </source>
</evidence>
<evidence type="ECO:0000256" key="1">
    <source>
        <dbReference type="ARBA" id="ARBA00022723"/>
    </source>
</evidence>
<keyword evidence="2" id="KW-0378">Hydrolase</keyword>
<dbReference type="GO" id="GO:0046872">
    <property type="term" value="F:metal ion binding"/>
    <property type="evidence" value="ECO:0007669"/>
    <property type="project" value="UniProtKB-KW"/>
</dbReference>
<organism evidence="5">
    <name type="scientific">Tanacetum cinerariifolium</name>
    <name type="common">Dalmatian daisy</name>
    <name type="synonym">Chrysanthemum cinerariifolium</name>
    <dbReference type="NCBI Taxonomy" id="118510"/>
    <lineage>
        <taxon>Eukaryota</taxon>
        <taxon>Viridiplantae</taxon>
        <taxon>Streptophyta</taxon>
        <taxon>Embryophyta</taxon>
        <taxon>Tracheophyta</taxon>
        <taxon>Spermatophyta</taxon>
        <taxon>Magnoliopsida</taxon>
        <taxon>eudicotyledons</taxon>
        <taxon>Gunneridae</taxon>
        <taxon>Pentapetalae</taxon>
        <taxon>asterids</taxon>
        <taxon>campanulids</taxon>
        <taxon>Asterales</taxon>
        <taxon>Asteraceae</taxon>
        <taxon>Asteroideae</taxon>
        <taxon>Anthemideae</taxon>
        <taxon>Anthemidinae</taxon>
        <taxon>Tanacetum</taxon>
    </lineage>
</organism>
<evidence type="ECO:0000259" key="4">
    <source>
        <dbReference type="PROSITE" id="PS50994"/>
    </source>
</evidence>
<evidence type="ECO:0000313" key="5">
    <source>
        <dbReference type="EMBL" id="GEU46478.1"/>
    </source>
</evidence>
<dbReference type="InterPro" id="IPR036397">
    <property type="entry name" value="RNaseH_sf"/>
</dbReference>
<dbReference type="GO" id="GO:0015074">
    <property type="term" value="P:DNA integration"/>
    <property type="evidence" value="ECO:0007669"/>
    <property type="project" value="InterPro"/>
</dbReference>
<sequence length="2491" mass="283598">MHKAFPLPVIEFSLAEEVPTANEESSHCQKKRDATAKRIALLTEGGWMFLVLGSSVSFVASGSFSTTGGGIEGLSLQDIVSHLEFMDVEIKQDDLNQKFLTSLAPEWLMYTIVWRNRDDLDTMSLDDVYNHLKVYEPEVQKRSESNSQNLAFISSSNTSSGKDEVHTASVPTASIQVSTASTDVAAASLSHDTVCAYIASQSNGSQIKYEDITQIDEDDIEEIDIKAPRSQDRGRRESYKQGPKEEEHAPKALMAIDSIGWDWNYMANEEENHALVADDEVPTEFALMAKSSSSSENEVEARLVEFKEHEIKFCEKIKGLERDVEEVKDQIRTRRVLDVVQFPPPAQVYSPLKKDLSWTGLPKIVNDTVTDYSRPTPIIDESISNTSDLQSNNFSVSKHGESSGSIMSKPMIKEIPRIRLMTKDIGTVVALGKDFKLKDDTNVLLRTPRQHNMYSIDLNNIVPHKNLTCLVTKASIEERKQHKASCKTKLVNSVSKPLHTLHMDLFIPTSVSSLNHKWYCLVVTDDFSRFTWTFFLRTKDKTSSILRNFITKIENLKDLKVKIIRCDIGGEFKNKEINEFYTKKGIRREFSNARTPQQNGAEAVKTACYVQNRVLVNKFQNKTPYELFNNRVPAIGSLRPFGCHVMILNTLDHLGKFDAKVVVAGTSSTNVSGTKDVASQVVKKDVSSLRYIALPNWFHEAHMESSNSDAQDNCNADVPESSGISNPTATSKVPLADQVEPAASLTVETKIPTVSSPVLTVCLDISPKSLSDPKIISKGVFSHEETPSLGNALTLSNMLEDTFREEADLSNMETIIPEEPKKIFDALKDLSWVETMQEELLQFKIQNVWILVDCPKGVRPIGIKWVFKNKKEERGIMIRNKARLVAQWYTQEKGIDYEEVFAPVARIEAIRLFLAYASFLGFTKYQMEVKSAFIYGTINEEVYVMQPLRFQDSKFPNRVYKVEKAMYRLHQAPRAWYGQLILLWTRRILREKMDLLAFCDFHNMIAILEKTDHNIDFHQIVDFLEAFHIRYALTISPTVYVSHIQQFWSTARVETTNLETKILATVDGKSRTISESSLRRHLKLNDEEGISSLPDTEFFENLSLMGYNILPNQRFTFQKGQFSHQWKFLIHTSMQCLSPKSTGFHEFSSNITTAVVCLATNRVYNFSKMIFDGIVRNITSKGSKFLMYPRFISKCLKMCQFGQIAHSHTYSVPFHTRKVFTTLSVNNPSFSGRTVPLFASMLVTRGEGSTTPTEPHHTPSPQEQHSSHHDPSSSLPPTTTTEPIPQTPTETPTGTPTLRRYTRRATRIAQSKALSPAADEPASLFRDDRQGKSFPIVSGLYAGQEMENIIKTAALSHESSPRVTSLDADEDNLEISGLKARVKFLKDKDRGSAEPIQEDAPIKGGIMEIGEEVRAEKSTELGSNDTGEMVTVLNSMEAANILTSGVAAVSVFLVDGVSTVGVPTISGLFPTASAIFTTASVIDAQVAKEMEDKFARENQRESEQLARDLEIARVHAEEELKIMIEGLDRSNEVIAKCLQEYEQTEAELTVGERIELINKLVKDQDHHAKILKYQAQQSKPLSKKEQREFYMLKQLEDFVPTSSKEEGERVKRKGVKLDQGSTKRMKTFKDVSEEDLKGMMQLLPLEEVYVEALQVKHPIINWEIHSEGQREYWKIIRLGGHTAVYQFFVDMLKQFDREDLHQLWTLVKENLNNVYKMEKALFGRHQAPRSWYEALPTYLLDNGFNRDQIDKTLFIKRHKDDILLVQVYVDDIIFGSTKKELSTKFEKLMHDNQDKYVAEVLKKFDFVNVKTASTPMESNKPLIKDEEAEDVDVHLYRSMIGLLMYLTASRPDITFAVCVHVQDSPFDLEAYSDSDYAGASLDRKSTTGGCRFLGKRQSEMVRERIERISEFINKKKDVGLKTDRVKDKEQIQALVDKTKVIIMEDSIRSDLRFDDAEGTACLLNEGIFEGLARMSAKTTAWNEFSSTLASAIICLDDNQKFNFSKYIFDNMVKSLEGGVKFYLFPRFLQVFLDKQVEGMARHNEMYIISSYTKKIFANIKRIRAGLRRLKKIGSSRRVKSPMEKDGLGAQEHASKHGRMIEEIDQNAKITLDDETQGRTNDDEMFGVDDLAGEEVVMETTIGVKDSAALTTNVTKDEVTMAQELVALKSIKPRVVQSQIPTVSSSKDKGNAKMINPEVPIKKKDQTRIDEEYARKLEAEEQEATRISRAQQNEEANKSWDNMQAMMDADRLLAERLQAREREEFSKGMSFDEIKEPFDKEITKKEKVDENVKLVIDDFEELKKCMKIVPDDGDEVLIEATPISSRSPTIIDYKIHKEGKNYFKIIRADGNSQVYQTFEKIFKNFNREDLEVLWAIVKDRFKKEKLVDDMDSILSRTIKTMFEHHVEDTIWKYQQGLAKVKNWKLFESCGVHCITMQSTIYYLLVEKVYPLSKNTLYQLWSDVRLQVDYDVEMAYDLLRFLRKQLMEGYTPH</sequence>
<feature type="compositionally biased region" description="Low complexity" evidence="3">
    <location>
        <begin position="1249"/>
        <end position="1264"/>
    </location>
</feature>
<feature type="domain" description="Integrase catalytic" evidence="4">
    <location>
        <begin position="493"/>
        <end position="601"/>
    </location>
</feature>
<dbReference type="InterPro" id="IPR043502">
    <property type="entry name" value="DNA/RNA_pol_sf"/>
</dbReference>
<dbReference type="SUPFAM" id="SSF53098">
    <property type="entry name" value="Ribonuclease H-like"/>
    <property type="match status" value="1"/>
</dbReference>
<dbReference type="InterPro" id="IPR013103">
    <property type="entry name" value="RVT_2"/>
</dbReference>
<dbReference type="PANTHER" id="PTHR42648">
    <property type="entry name" value="TRANSPOSASE, PUTATIVE-RELATED"/>
    <property type="match status" value="1"/>
</dbReference>
<keyword evidence="1" id="KW-0479">Metal-binding</keyword>
<dbReference type="InterPro" id="IPR001584">
    <property type="entry name" value="Integrase_cat-core"/>
</dbReference>
<accession>A0A6L2KAL2</accession>
<feature type="region of interest" description="Disordered" evidence="3">
    <location>
        <begin position="1246"/>
        <end position="1300"/>
    </location>
</feature>
<name>A0A6L2KAL2_TANCI</name>
<dbReference type="PANTHER" id="PTHR42648:SF32">
    <property type="entry name" value="RIBONUCLEASE H-LIKE DOMAIN, GAG-PRE-INTEGRASE DOMAIN PROTEIN-RELATED"/>
    <property type="match status" value="1"/>
</dbReference>
<dbReference type="PROSITE" id="PS50994">
    <property type="entry name" value="INTEGRASE"/>
    <property type="match status" value="1"/>
</dbReference>
<proteinExistence type="predicted"/>
<gene>
    <name evidence="5" type="ORF">Tci_018456</name>
</gene>
<protein>
    <submittedName>
        <fullName evidence="5">Retrovirus-related Pol polyprotein from transposon TNT 1-94</fullName>
    </submittedName>
</protein>
<dbReference type="GO" id="GO:0016787">
    <property type="term" value="F:hydrolase activity"/>
    <property type="evidence" value="ECO:0007669"/>
    <property type="project" value="UniProtKB-KW"/>
</dbReference>
<dbReference type="GO" id="GO:0003676">
    <property type="term" value="F:nucleic acid binding"/>
    <property type="evidence" value="ECO:0007669"/>
    <property type="project" value="InterPro"/>
</dbReference>
<feature type="compositionally biased region" description="Low complexity" evidence="3">
    <location>
        <begin position="1272"/>
        <end position="1297"/>
    </location>
</feature>
<feature type="compositionally biased region" description="Basic and acidic residues" evidence="3">
    <location>
        <begin position="223"/>
        <end position="248"/>
    </location>
</feature>
<feature type="compositionally biased region" description="Basic and acidic residues" evidence="3">
    <location>
        <begin position="2080"/>
        <end position="2099"/>
    </location>
</feature>
<dbReference type="SUPFAM" id="SSF56672">
    <property type="entry name" value="DNA/RNA polymerases"/>
    <property type="match status" value="1"/>
</dbReference>
<dbReference type="Pfam" id="PF07727">
    <property type="entry name" value="RVT_2"/>
    <property type="match status" value="2"/>
</dbReference>
<dbReference type="InterPro" id="IPR039537">
    <property type="entry name" value="Retrotran_Ty1/copia-like"/>
</dbReference>
<evidence type="ECO:0000256" key="2">
    <source>
        <dbReference type="ARBA" id="ARBA00022801"/>
    </source>
</evidence>
<dbReference type="InterPro" id="IPR012337">
    <property type="entry name" value="RNaseH-like_sf"/>
</dbReference>
<dbReference type="Pfam" id="PF00665">
    <property type="entry name" value="rve"/>
    <property type="match status" value="1"/>
</dbReference>
<reference evidence="5" key="1">
    <citation type="journal article" date="2019" name="Sci. Rep.">
        <title>Draft genome of Tanacetum cinerariifolium, the natural source of mosquito coil.</title>
        <authorList>
            <person name="Yamashiro T."/>
            <person name="Shiraishi A."/>
            <person name="Satake H."/>
            <person name="Nakayama K."/>
        </authorList>
    </citation>
    <scope>NUCLEOTIDE SEQUENCE</scope>
</reference>
<dbReference type="EMBL" id="BKCJ010002131">
    <property type="protein sequence ID" value="GEU46478.1"/>
    <property type="molecule type" value="Genomic_DNA"/>
</dbReference>
<comment type="caution">
    <text evidence="5">The sequence shown here is derived from an EMBL/GenBank/DDBJ whole genome shotgun (WGS) entry which is preliminary data.</text>
</comment>
<dbReference type="Gene3D" id="3.30.420.10">
    <property type="entry name" value="Ribonuclease H-like superfamily/Ribonuclease H"/>
    <property type="match status" value="1"/>
</dbReference>
<feature type="region of interest" description="Disordered" evidence="3">
    <location>
        <begin position="2079"/>
        <end position="2099"/>
    </location>
</feature>